<accession>A0A1I7RYV0</accession>
<feature type="region of interest" description="Disordered" evidence="1">
    <location>
        <begin position="24"/>
        <end position="48"/>
    </location>
</feature>
<dbReference type="Proteomes" id="UP000095284">
    <property type="component" value="Unplaced"/>
</dbReference>
<reference evidence="3" key="1">
    <citation type="submission" date="2016-11" db="UniProtKB">
        <authorList>
            <consortium name="WormBaseParasite"/>
        </authorList>
    </citation>
    <scope>IDENTIFICATION</scope>
</reference>
<evidence type="ECO:0000313" key="2">
    <source>
        <dbReference type="Proteomes" id="UP000095284"/>
    </source>
</evidence>
<protein>
    <submittedName>
        <fullName evidence="3">Uncharacterized protein</fullName>
    </submittedName>
</protein>
<name>A0A1I7RYV0_BURXY</name>
<evidence type="ECO:0000313" key="3">
    <source>
        <dbReference type="WBParaSite" id="BXY_0591800.1"/>
    </source>
</evidence>
<feature type="region of interest" description="Disordered" evidence="1">
    <location>
        <begin position="68"/>
        <end position="92"/>
    </location>
</feature>
<proteinExistence type="predicted"/>
<sequence length="239" mass="25657">MEEVKMSRDIGIRFPNLGAFGSAHTAKRDSTAQLSTNPNSQLSSPAAHPNCASFGSIAPSNVNAPMGSSISNSVHNSQNLQPGISPTTATAPPSLMRFPSYGAQMLSSQRNSTGSDTRSASISFPRSSKEFYNHLWSKMRLLVLIAIVTVSAVYADSARKECLAGIQAFRDVVGPLIGNDDARHAVVEQFRKVVQLKCQAAGTCDTQCVKDIDACLDKQYDSKTPIDNPEQCCDNCPDN</sequence>
<feature type="compositionally biased region" description="Polar residues" evidence="1">
    <location>
        <begin position="31"/>
        <end position="44"/>
    </location>
</feature>
<feature type="compositionally biased region" description="Polar residues" evidence="1">
    <location>
        <begin position="68"/>
        <end position="91"/>
    </location>
</feature>
<evidence type="ECO:0000256" key="1">
    <source>
        <dbReference type="SAM" id="MobiDB-lite"/>
    </source>
</evidence>
<organism evidence="2 3">
    <name type="scientific">Bursaphelenchus xylophilus</name>
    <name type="common">Pinewood nematode worm</name>
    <name type="synonym">Aphelenchoides xylophilus</name>
    <dbReference type="NCBI Taxonomy" id="6326"/>
    <lineage>
        <taxon>Eukaryota</taxon>
        <taxon>Metazoa</taxon>
        <taxon>Ecdysozoa</taxon>
        <taxon>Nematoda</taxon>
        <taxon>Chromadorea</taxon>
        <taxon>Rhabditida</taxon>
        <taxon>Tylenchina</taxon>
        <taxon>Tylenchomorpha</taxon>
        <taxon>Aphelenchoidea</taxon>
        <taxon>Aphelenchoididae</taxon>
        <taxon>Bursaphelenchus</taxon>
    </lineage>
</organism>
<dbReference type="WBParaSite" id="BXY_0591800.1">
    <property type="protein sequence ID" value="BXY_0591800.1"/>
    <property type="gene ID" value="BXY_0591800"/>
</dbReference>
<dbReference type="AlphaFoldDB" id="A0A1I7RYV0"/>